<evidence type="ECO:0000313" key="1">
    <source>
        <dbReference type="EMBL" id="CBI11009.1"/>
    </source>
</evidence>
<comment type="caution">
    <text evidence="1">The sequence shown here is derived from an EMBL/GenBank/DDBJ whole genome shotgun (WGS) entry which is preliminary data.</text>
</comment>
<sequence length="84" mass="8878">MAPNVQIEGRAAFGASRSNAELEALAKRRGRTELFAILSKKSGAGAAIAGKIKVLKTLSSAHNEYYTTRWITATLASGAARIDT</sequence>
<organism evidence="1">
    <name type="scientific">mine drainage metagenome</name>
    <dbReference type="NCBI Taxonomy" id="410659"/>
    <lineage>
        <taxon>unclassified sequences</taxon>
        <taxon>metagenomes</taxon>
        <taxon>ecological metagenomes</taxon>
    </lineage>
</organism>
<gene>
    <name evidence="1" type="ORF">CARN7_1816</name>
</gene>
<dbReference type="EMBL" id="CABR01000117">
    <property type="protein sequence ID" value="CBI11009.1"/>
    <property type="molecule type" value="Genomic_DNA"/>
</dbReference>
<dbReference type="AlphaFoldDB" id="E6QUT6"/>
<proteinExistence type="predicted"/>
<name>E6QUT6_9ZZZZ</name>
<protein>
    <submittedName>
        <fullName evidence="1">Uncharacterized protein</fullName>
    </submittedName>
</protein>
<reference evidence="1" key="1">
    <citation type="submission" date="2009-10" db="EMBL/GenBank/DDBJ databases">
        <title>Diversity of trophic interactions inside an arsenic-rich microbial ecosystem.</title>
        <authorList>
            <person name="Bertin P.N."/>
            <person name="Heinrich-Salmeron A."/>
            <person name="Pelletier E."/>
            <person name="Goulhen-Chollet F."/>
            <person name="Arsene-Ploetze F."/>
            <person name="Gallien S."/>
            <person name="Calteau A."/>
            <person name="Vallenet D."/>
            <person name="Casiot C."/>
            <person name="Chane-Woon-Ming B."/>
            <person name="Giloteaux L."/>
            <person name="Barakat M."/>
            <person name="Bonnefoy V."/>
            <person name="Bruneel O."/>
            <person name="Chandler M."/>
            <person name="Cleiss J."/>
            <person name="Duran R."/>
            <person name="Elbaz-Poulichet F."/>
            <person name="Fonknechten N."/>
            <person name="Lauga B."/>
            <person name="Mornico D."/>
            <person name="Ortet P."/>
            <person name="Schaeffer C."/>
            <person name="Siguier P."/>
            <person name="Alexander Thil Smith A."/>
            <person name="Van Dorsselaer A."/>
            <person name="Weissenbach J."/>
            <person name="Medigue C."/>
            <person name="Le Paslier D."/>
        </authorList>
    </citation>
    <scope>NUCLEOTIDE SEQUENCE</scope>
</reference>
<accession>E6QUT6</accession>